<dbReference type="OrthoDB" id="258272at2"/>
<name>A0A5C5ZFU1_9BACT</name>
<feature type="transmembrane region" description="Helical" evidence="2">
    <location>
        <begin position="26"/>
        <end position="54"/>
    </location>
</feature>
<keyword evidence="2" id="KW-1133">Transmembrane helix</keyword>
<dbReference type="Proteomes" id="UP000318478">
    <property type="component" value="Unassembled WGS sequence"/>
</dbReference>
<feature type="region of interest" description="Disordered" evidence="1">
    <location>
        <begin position="229"/>
        <end position="257"/>
    </location>
</feature>
<accession>A0A5C5ZFU1</accession>
<evidence type="ECO:0000313" key="3">
    <source>
        <dbReference type="EMBL" id="TWT85721.1"/>
    </source>
</evidence>
<feature type="compositionally biased region" description="Low complexity" evidence="1">
    <location>
        <begin position="233"/>
        <end position="257"/>
    </location>
</feature>
<reference evidence="3 4" key="1">
    <citation type="submission" date="2019-02" db="EMBL/GenBank/DDBJ databases">
        <title>Deep-cultivation of Planctomycetes and their phenomic and genomic characterization uncovers novel biology.</title>
        <authorList>
            <person name="Wiegand S."/>
            <person name="Jogler M."/>
            <person name="Boedeker C."/>
            <person name="Pinto D."/>
            <person name="Vollmers J."/>
            <person name="Rivas-Marin E."/>
            <person name="Kohn T."/>
            <person name="Peeters S.H."/>
            <person name="Heuer A."/>
            <person name="Rast P."/>
            <person name="Oberbeckmann S."/>
            <person name="Bunk B."/>
            <person name="Jeske O."/>
            <person name="Meyerdierks A."/>
            <person name="Storesund J.E."/>
            <person name="Kallscheuer N."/>
            <person name="Luecker S."/>
            <person name="Lage O.M."/>
            <person name="Pohl T."/>
            <person name="Merkel B.J."/>
            <person name="Hornburger P."/>
            <person name="Mueller R.-W."/>
            <person name="Bruemmer F."/>
            <person name="Labrenz M."/>
            <person name="Spormann A.M."/>
            <person name="Op Den Camp H."/>
            <person name="Overmann J."/>
            <person name="Amann R."/>
            <person name="Jetten M.S.M."/>
            <person name="Mascher T."/>
            <person name="Medema M.H."/>
            <person name="Devos D.P."/>
            <person name="Kaster A.-K."/>
            <person name="Ovreas L."/>
            <person name="Rohde M."/>
            <person name="Galperin M.Y."/>
            <person name="Jogler C."/>
        </authorList>
    </citation>
    <scope>NUCLEOTIDE SEQUENCE [LARGE SCALE GENOMIC DNA]</scope>
    <source>
        <strain evidence="3 4">Pla123a</strain>
    </source>
</reference>
<evidence type="ECO:0000256" key="2">
    <source>
        <dbReference type="SAM" id="Phobius"/>
    </source>
</evidence>
<evidence type="ECO:0000256" key="1">
    <source>
        <dbReference type="SAM" id="MobiDB-lite"/>
    </source>
</evidence>
<comment type="caution">
    <text evidence="3">The sequence shown here is derived from an EMBL/GenBank/DDBJ whole genome shotgun (WGS) entry which is preliminary data.</text>
</comment>
<keyword evidence="4" id="KW-1185">Reference proteome</keyword>
<sequence length="257" mass="27120">MSMPTDNPNAYDAPEAPPEKKPKGCMFWGCLIVGIGGVLMLLLLVGGGFGAYFWAKGQIEQYTSTEPAEIPVSEATDEEIAEIQARVDALQQAVENDQPAAQNEVVLTADDINALIASNQDMKGKVYVTIENGEVTGDVSMPLDDLPMGKGRFLNAKVTLNASYEDGVPIVTLKGGSVKGQPLPQQFIDALANENLAKDLLKDPKVAEKLRKFDSIKVEGDKIILRLKEPADGEAPAGAEGPAAGETAEPVGAGAAE</sequence>
<dbReference type="EMBL" id="SJPO01000001">
    <property type="protein sequence ID" value="TWT85721.1"/>
    <property type="molecule type" value="Genomic_DNA"/>
</dbReference>
<keyword evidence="2" id="KW-0472">Membrane</keyword>
<dbReference type="RefSeq" id="WP_146583962.1">
    <property type="nucleotide sequence ID" value="NZ_SJPO01000001.1"/>
</dbReference>
<protein>
    <submittedName>
        <fullName evidence="3">Uncharacterized protein</fullName>
    </submittedName>
</protein>
<keyword evidence="2" id="KW-0812">Transmembrane</keyword>
<proteinExistence type="predicted"/>
<gene>
    <name evidence="3" type="ORF">Pla123a_05280</name>
</gene>
<dbReference type="AlphaFoldDB" id="A0A5C5ZFU1"/>
<organism evidence="3 4">
    <name type="scientific">Posidoniimonas polymericola</name>
    <dbReference type="NCBI Taxonomy" id="2528002"/>
    <lineage>
        <taxon>Bacteria</taxon>
        <taxon>Pseudomonadati</taxon>
        <taxon>Planctomycetota</taxon>
        <taxon>Planctomycetia</taxon>
        <taxon>Pirellulales</taxon>
        <taxon>Lacipirellulaceae</taxon>
        <taxon>Posidoniimonas</taxon>
    </lineage>
</organism>
<evidence type="ECO:0000313" key="4">
    <source>
        <dbReference type="Proteomes" id="UP000318478"/>
    </source>
</evidence>